<sequence>MVTLRANEEWRNDPERREKARKLCASRATLYAKLIKDLGSAQITLYLLEKVGEEKSTNMFRMTNLVPLIEDYKRSYKHYSNPTETLIGNIAAFEEMDKYV</sequence>
<protein>
    <submittedName>
        <fullName evidence="1">Uncharacterized protein</fullName>
    </submittedName>
</protein>
<name>A0A7G4AWB6_9CAUD</name>
<gene>
    <name evidence="1" type="ORF">HUN41_00213</name>
</gene>
<reference evidence="1 2" key="1">
    <citation type="submission" date="2020-07" db="EMBL/GenBank/DDBJ databases">
        <title>Streptomyces phage Genome sequencing and assembly.</title>
        <authorList>
            <person name="Sharma V."/>
            <person name="Hardy A."/>
            <person name="Frunzke J."/>
        </authorList>
    </citation>
    <scope>NUCLEOTIDE SEQUENCE [LARGE SCALE GENOMIC DNA]</scope>
</reference>
<dbReference type="EMBL" id="MT711976">
    <property type="protein sequence ID" value="QMP84306.1"/>
    <property type="molecule type" value="Genomic_DNA"/>
</dbReference>
<proteinExistence type="predicted"/>
<organism evidence="1 2">
    <name type="scientific">Streptomyces phage Coruscant</name>
    <dbReference type="NCBI Taxonomy" id="2739834"/>
    <lineage>
        <taxon>Viruses</taxon>
        <taxon>Duplodnaviria</taxon>
        <taxon>Heunggongvirae</taxon>
        <taxon>Uroviricota</taxon>
        <taxon>Caudoviricetes</taxon>
        <taxon>Stanwilliamsviridae</taxon>
        <taxon>Boydwoodruffvirinae</taxon>
        <taxon>Coruscantvirus</taxon>
        <taxon>Coruscantvirus coruscant</taxon>
    </lineage>
</organism>
<accession>A0A7G4AWB6</accession>
<evidence type="ECO:0000313" key="1">
    <source>
        <dbReference type="EMBL" id="QMP84306.1"/>
    </source>
</evidence>
<evidence type="ECO:0000313" key="2">
    <source>
        <dbReference type="Proteomes" id="UP000515922"/>
    </source>
</evidence>
<keyword evidence="2" id="KW-1185">Reference proteome</keyword>
<dbReference type="Proteomes" id="UP000515922">
    <property type="component" value="Segment"/>
</dbReference>